<sequence length="208" mass="22232">MADQTSGEAGGEVVRPRRGRPGHDQPAVLAAAIDLFNRKGYDATSIGDIAEALGVTKSAVYHHVASKEQLLAEALDEALVELEATVAHAVGADGSAYERLRGVVRRSVEVLVEHQPAVTLLLRVHGNSETERDALRRRRAIDTQLAALVRRATEEGALRGDLDPDLVSRLLFGMVNSLVEWFRSTGPVSPEQLAAAVAAISFEGLTAP</sequence>
<evidence type="ECO:0000259" key="6">
    <source>
        <dbReference type="PROSITE" id="PS50977"/>
    </source>
</evidence>
<comment type="caution">
    <text evidence="7">The sequence shown here is derived from an EMBL/GenBank/DDBJ whole genome shotgun (WGS) entry which is preliminary data.</text>
</comment>
<keyword evidence="2 4" id="KW-0238">DNA-binding</keyword>
<keyword evidence="1" id="KW-0805">Transcription regulation</keyword>
<dbReference type="SUPFAM" id="SSF48498">
    <property type="entry name" value="Tetracyclin repressor-like, C-terminal domain"/>
    <property type="match status" value="1"/>
</dbReference>
<dbReference type="InterPro" id="IPR050109">
    <property type="entry name" value="HTH-type_TetR-like_transc_reg"/>
</dbReference>
<dbReference type="RefSeq" id="WP_246084052.1">
    <property type="nucleotide sequence ID" value="NZ_JBHMDG010000034.1"/>
</dbReference>
<proteinExistence type="predicted"/>
<protein>
    <submittedName>
        <fullName evidence="7">TetR/AcrR family transcriptional regulator</fullName>
    </submittedName>
</protein>
<reference evidence="7 8" key="1">
    <citation type="submission" date="2024-09" db="EMBL/GenBank/DDBJ databases">
        <authorList>
            <person name="Sun Q."/>
            <person name="Mori K."/>
        </authorList>
    </citation>
    <scope>NUCLEOTIDE SEQUENCE [LARGE SCALE GENOMIC DNA]</scope>
    <source>
        <strain evidence="7 8">JCM 9626</strain>
    </source>
</reference>
<dbReference type="PRINTS" id="PR00455">
    <property type="entry name" value="HTHTETR"/>
</dbReference>
<dbReference type="PANTHER" id="PTHR30055:SF234">
    <property type="entry name" value="HTH-TYPE TRANSCRIPTIONAL REGULATOR BETI"/>
    <property type="match status" value="1"/>
</dbReference>
<dbReference type="Gene3D" id="1.10.10.60">
    <property type="entry name" value="Homeodomain-like"/>
    <property type="match status" value="1"/>
</dbReference>
<evidence type="ECO:0000256" key="5">
    <source>
        <dbReference type="SAM" id="MobiDB-lite"/>
    </source>
</evidence>
<evidence type="ECO:0000256" key="1">
    <source>
        <dbReference type="ARBA" id="ARBA00023015"/>
    </source>
</evidence>
<name>A0ABV5KFP3_9ACTN</name>
<dbReference type="InterPro" id="IPR009057">
    <property type="entry name" value="Homeodomain-like_sf"/>
</dbReference>
<dbReference type="Pfam" id="PF17932">
    <property type="entry name" value="TetR_C_24"/>
    <property type="match status" value="1"/>
</dbReference>
<dbReference type="PROSITE" id="PS50977">
    <property type="entry name" value="HTH_TETR_2"/>
    <property type="match status" value="1"/>
</dbReference>
<dbReference type="SUPFAM" id="SSF46689">
    <property type="entry name" value="Homeodomain-like"/>
    <property type="match status" value="1"/>
</dbReference>
<feature type="region of interest" description="Disordered" evidence="5">
    <location>
        <begin position="1"/>
        <end position="24"/>
    </location>
</feature>
<keyword evidence="8" id="KW-1185">Reference proteome</keyword>
<dbReference type="InterPro" id="IPR001647">
    <property type="entry name" value="HTH_TetR"/>
</dbReference>
<dbReference type="InterPro" id="IPR036271">
    <property type="entry name" value="Tet_transcr_reg_TetR-rel_C_sf"/>
</dbReference>
<evidence type="ECO:0000313" key="7">
    <source>
        <dbReference type="EMBL" id="MFB9315562.1"/>
    </source>
</evidence>
<dbReference type="Pfam" id="PF00440">
    <property type="entry name" value="TetR_N"/>
    <property type="match status" value="1"/>
</dbReference>
<keyword evidence="3" id="KW-0804">Transcription</keyword>
<dbReference type="InterPro" id="IPR041490">
    <property type="entry name" value="KstR2_TetR_C"/>
</dbReference>
<dbReference type="Proteomes" id="UP001589750">
    <property type="component" value="Unassembled WGS sequence"/>
</dbReference>
<evidence type="ECO:0000256" key="4">
    <source>
        <dbReference type="PROSITE-ProRule" id="PRU00335"/>
    </source>
</evidence>
<evidence type="ECO:0000256" key="2">
    <source>
        <dbReference type="ARBA" id="ARBA00023125"/>
    </source>
</evidence>
<feature type="domain" description="HTH tetR-type" evidence="6">
    <location>
        <begin position="22"/>
        <end position="82"/>
    </location>
</feature>
<accession>A0ABV5KFP3</accession>
<dbReference type="Gene3D" id="1.10.357.10">
    <property type="entry name" value="Tetracycline Repressor, domain 2"/>
    <property type="match status" value="1"/>
</dbReference>
<dbReference type="EMBL" id="JBHMDG010000034">
    <property type="protein sequence ID" value="MFB9315562.1"/>
    <property type="molecule type" value="Genomic_DNA"/>
</dbReference>
<evidence type="ECO:0000256" key="3">
    <source>
        <dbReference type="ARBA" id="ARBA00023163"/>
    </source>
</evidence>
<gene>
    <name evidence="7" type="ORF">ACFFRI_21140</name>
</gene>
<dbReference type="PANTHER" id="PTHR30055">
    <property type="entry name" value="HTH-TYPE TRANSCRIPTIONAL REGULATOR RUTR"/>
    <property type="match status" value="1"/>
</dbReference>
<evidence type="ECO:0000313" key="8">
    <source>
        <dbReference type="Proteomes" id="UP001589750"/>
    </source>
</evidence>
<organism evidence="7 8">
    <name type="scientific">Nocardioides plantarum</name>
    <dbReference type="NCBI Taxonomy" id="29299"/>
    <lineage>
        <taxon>Bacteria</taxon>
        <taxon>Bacillati</taxon>
        <taxon>Actinomycetota</taxon>
        <taxon>Actinomycetes</taxon>
        <taxon>Propionibacteriales</taxon>
        <taxon>Nocardioidaceae</taxon>
        <taxon>Nocardioides</taxon>
    </lineage>
</organism>
<feature type="DNA-binding region" description="H-T-H motif" evidence="4">
    <location>
        <begin position="45"/>
        <end position="64"/>
    </location>
</feature>